<keyword evidence="1" id="KW-0732">Signal</keyword>
<organism evidence="2 3">
    <name type="scientific">Candidatus Anaerobutyricum stercoris</name>
    <dbReference type="NCBI Taxonomy" id="2838457"/>
    <lineage>
        <taxon>Bacteria</taxon>
        <taxon>Bacillati</taxon>
        <taxon>Bacillota</taxon>
        <taxon>Clostridia</taxon>
        <taxon>Lachnospirales</taxon>
        <taxon>Lachnospiraceae</taxon>
        <taxon>Anaerobutyricum</taxon>
    </lineage>
</organism>
<protein>
    <recommendedName>
        <fullName evidence="4">Lipocalin-like domain-containing protein</fullName>
    </recommendedName>
</protein>
<dbReference type="Proteomes" id="UP000824049">
    <property type="component" value="Unassembled WGS sequence"/>
</dbReference>
<dbReference type="EMBL" id="DXBR01000042">
    <property type="protein sequence ID" value="HIZ39145.1"/>
    <property type="molecule type" value="Genomic_DNA"/>
</dbReference>
<accession>A0A9D2EKN7</accession>
<evidence type="ECO:0000313" key="3">
    <source>
        <dbReference type="Proteomes" id="UP000824049"/>
    </source>
</evidence>
<reference evidence="2" key="1">
    <citation type="journal article" date="2021" name="PeerJ">
        <title>Extensive microbial diversity within the chicken gut microbiome revealed by metagenomics and culture.</title>
        <authorList>
            <person name="Gilroy R."/>
            <person name="Ravi A."/>
            <person name="Getino M."/>
            <person name="Pursley I."/>
            <person name="Horton D.L."/>
            <person name="Alikhan N.F."/>
            <person name="Baker D."/>
            <person name="Gharbi K."/>
            <person name="Hall N."/>
            <person name="Watson M."/>
            <person name="Adriaenssens E.M."/>
            <person name="Foster-Nyarko E."/>
            <person name="Jarju S."/>
            <person name="Secka A."/>
            <person name="Antonio M."/>
            <person name="Oren A."/>
            <person name="Chaudhuri R.R."/>
            <person name="La Ragione R."/>
            <person name="Hildebrand F."/>
            <person name="Pallen M.J."/>
        </authorList>
    </citation>
    <scope>NUCLEOTIDE SEQUENCE</scope>
    <source>
        <strain evidence="2">CHK179-28034</strain>
    </source>
</reference>
<evidence type="ECO:0000313" key="2">
    <source>
        <dbReference type="EMBL" id="HIZ39145.1"/>
    </source>
</evidence>
<reference evidence="2" key="2">
    <citation type="submission" date="2021-04" db="EMBL/GenBank/DDBJ databases">
        <authorList>
            <person name="Gilroy R."/>
        </authorList>
    </citation>
    <scope>NUCLEOTIDE SEQUENCE</scope>
    <source>
        <strain evidence="2">CHK179-28034</strain>
    </source>
</reference>
<name>A0A9D2EKN7_9FIRM</name>
<evidence type="ECO:0000256" key="1">
    <source>
        <dbReference type="SAM" id="SignalP"/>
    </source>
</evidence>
<comment type="caution">
    <text evidence="2">The sequence shown here is derived from an EMBL/GenBank/DDBJ whole genome shotgun (WGS) entry which is preliminary data.</text>
</comment>
<sequence>MKKIFYLICCVLTIFFCLTGCSSKKPAITDTSGLAGAWYGCGNALGKDSSFRADNLCLSIDNQGGFVLTDTEQSADLFHGTVSIDSKSNISITADPAYDNRLPKGWEELGSSGNIAYRAPDTEHLLLTYGDISYYFVKEGTSIQEKAATSVSPLLDIAETDIWYSSPDTPESTSVYELALYDKYAELYYIDTESGEQGTLLTNFLYSGNEGDTFSFYTYRDDTAQLPEIFDGLPEGISEIEVRLSVSNEVLSMEYDGKSLSFYNNVIYGLNTSSTAYFLNNTCFYWTFDQTRHFCYFATDDADGSLCLYISDGARNDTQANTICGQVTVNEAEKSILFTFDRKKSRVSADKDSSLFQTFRTLDEENGNVLRIPFTLKDTKLKLKTKKYFGRNYTFALEDYSS</sequence>
<proteinExistence type="predicted"/>
<gene>
    <name evidence="2" type="ORF">H9968_04340</name>
</gene>
<feature type="signal peptide" evidence="1">
    <location>
        <begin position="1"/>
        <end position="27"/>
    </location>
</feature>
<evidence type="ECO:0008006" key="4">
    <source>
        <dbReference type="Google" id="ProtNLM"/>
    </source>
</evidence>
<dbReference type="AlphaFoldDB" id="A0A9D2EKN7"/>
<feature type="chain" id="PRO_5039344389" description="Lipocalin-like domain-containing protein" evidence="1">
    <location>
        <begin position="28"/>
        <end position="402"/>
    </location>
</feature>